<evidence type="ECO:0000313" key="8">
    <source>
        <dbReference type="Proteomes" id="UP001528920"/>
    </source>
</evidence>
<dbReference type="Proteomes" id="UP001528920">
    <property type="component" value="Unassembled WGS sequence"/>
</dbReference>
<keyword evidence="5" id="KW-0067">ATP-binding</keyword>
<evidence type="ECO:0000259" key="6">
    <source>
        <dbReference type="SMART" id="SM00382"/>
    </source>
</evidence>
<evidence type="ECO:0000256" key="3">
    <source>
        <dbReference type="ARBA" id="ARBA00022801"/>
    </source>
</evidence>
<dbReference type="RefSeq" id="WP_275109785.1">
    <property type="nucleotide sequence ID" value="NZ_JAKJSC010000001.1"/>
</dbReference>
<dbReference type="SUPFAM" id="SSF52540">
    <property type="entry name" value="P-loop containing nucleoside triphosphate hydrolases"/>
    <property type="match status" value="1"/>
</dbReference>
<dbReference type="SUPFAM" id="SSF56112">
    <property type="entry name" value="Protein kinase-like (PK-like)"/>
    <property type="match status" value="1"/>
</dbReference>
<dbReference type="InterPro" id="IPR041679">
    <property type="entry name" value="DNA2/NAM7-like_C"/>
</dbReference>
<dbReference type="InterPro" id="IPR041677">
    <property type="entry name" value="DNA2/NAM7_AAA_11"/>
</dbReference>
<reference evidence="7 8" key="1">
    <citation type="submission" date="2022-01" db="EMBL/GenBank/DDBJ databases">
        <title>Labilibaculum sp. nov, a marine bacterium isolated from Antarctica.</title>
        <authorList>
            <person name="Dai W."/>
        </authorList>
    </citation>
    <scope>NUCLEOTIDE SEQUENCE [LARGE SCALE GENOMIC DNA]</scope>
    <source>
        <strain evidence="7 8">DW002</strain>
    </source>
</reference>
<keyword evidence="8" id="KW-1185">Reference proteome</keyword>
<dbReference type="PANTHER" id="PTHR43788:SF8">
    <property type="entry name" value="DNA-BINDING PROTEIN SMUBP-2"/>
    <property type="match status" value="1"/>
</dbReference>
<dbReference type="CDD" id="cd18808">
    <property type="entry name" value="SF1_C_Upf1"/>
    <property type="match status" value="1"/>
</dbReference>
<dbReference type="Pfam" id="PF13086">
    <property type="entry name" value="AAA_11"/>
    <property type="match status" value="1"/>
</dbReference>
<dbReference type="EMBL" id="JAKJSC010000001">
    <property type="protein sequence ID" value="MDE5418460.1"/>
    <property type="molecule type" value="Genomic_DNA"/>
</dbReference>
<keyword evidence="4" id="KW-0347">Helicase</keyword>
<sequence>MKNINNYEIIDEIKSFGQNITLWLAENNSGTEFEILTIKSNTEFEKKIERVIKNEINSIIDEQFEGIQKIIETGYSKENKVYFIVYENSQEDYEQIEDFNKQNLLCFIETLKLLKKQNRFGFFITPQTVLINSKNKILIKFIGLFEIFKSFNQLENKYLSSEIKEGKNPKLQDDIYAVGKLYFDYLSSKQLIDKILSENRKKNYKKYSEFITDIENISEPIKEITYRNSIKVETQQQFENDFEPILKEMNALCYWTIEPEKSKNENITGRFTTKNYSGRYFLDDDNYIFIPYSKNLNGENDYIRRNGKIADFNFVDYSVNFNCVTYFETEFEQKNKLALLNIKKQSLITKWQVLPEKEKEFIEEKAFKARFLEREESKSNNQNIRFKLKEEFKDWANIKELKTQKTKLFIDDNIIGEILDFNPKDNSIIIKDSKLSINEIPEIGEIIQDVRQETSQFKKQVEACKQFEARDIVNPAITGILATPEKTPTFNRVDLDYENFENLIVNDYLKNDESQKEAVLEALYKKPVYLIQGPPGTGKTTVIVELVQQLINNNSDCKILITSQSNLAVDNVLERLSEDILFMRLASEQVVERDNINSKIKPHLFSNKLKNWVEQTKESSEKYFKTKFGDKTKNKTLITFYNFYNNLPKRNEKELLTKFFDRLNMSHNYLKRLFENAKSKKEIDNIFEKELGSNYKKLIQLQKDWFAFISNSSSADGERKKSMLNNGSSEIDLLTAYAMSINVIGATCIHIASSAYRTIDFKFDFVIMDEASKASPAETLVPINMARNIILIGDHKQLPPVITRDNAVKQKIKDRLEDNGLDFDKEFGESLFERLITSFESNYNLSSYVKMLDIQYRMPRQVGNLISKNFYENKLKNPDVRLESLKNYDKEKFHSLKLTKPNVSIMDNYTEQEEIVPNSILFISTSNRDDPYDNDNKFDRKNLCNIKVIKEILDKIDQSYPNNSENEKPLNIGVIAGYRGQVELLKERIRISDYKNFNIKQENKTIPLIEINTVDKFQGAERDILIYDIVRSSKGKSNIGFLDDYRRINVALSRVKRLLIIVGDSNYIIKRATLNQYSKFGDFKLQNIVKDLREQGLIYNSINEAIDGKE</sequence>
<dbReference type="InterPro" id="IPR047187">
    <property type="entry name" value="SF1_C_Upf1"/>
</dbReference>
<dbReference type="SMART" id="SM00382">
    <property type="entry name" value="AAA"/>
    <property type="match status" value="1"/>
</dbReference>
<feature type="domain" description="AAA+ ATPase" evidence="6">
    <location>
        <begin position="525"/>
        <end position="818"/>
    </location>
</feature>
<dbReference type="InterPro" id="IPR003593">
    <property type="entry name" value="AAA+_ATPase"/>
</dbReference>
<comment type="caution">
    <text evidence="7">The sequence shown here is derived from an EMBL/GenBank/DDBJ whole genome shotgun (WGS) entry which is preliminary data.</text>
</comment>
<evidence type="ECO:0000256" key="5">
    <source>
        <dbReference type="ARBA" id="ARBA00022840"/>
    </source>
</evidence>
<keyword evidence="3" id="KW-0378">Hydrolase</keyword>
<dbReference type="Gene3D" id="3.40.50.300">
    <property type="entry name" value="P-loop containing nucleotide triphosphate hydrolases"/>
    <property type="match status" value="2"/>
</dbReference>
<dbReference type="Pfam" id="PF13087">
    <property type="entry name" value="AAA_12"/>
    <property type="match status" value="1"/>
</dbReference>
<dbReference type="InterPro" id="IPR011009">
    <property type="entry name" value="Kinase-like_dom_sf"/>
</dbReference>
<name>A0ABT5VSQ9_9BACT</name>
<dbReference type="PANTHER" id="PTHR43788">
    <property type="entry name" value="DNA2/NAM7 HELICASE FAMILY MEMBER"/>
    <property type="match status" value="1"/>
</dbReference>
<dbReference type="InterPro" id="IPR050534">
    <property type="entry name" value="Coronavir_polyprotein_1ab"/>
</dbReference>
<keyword evidence="2" id="KW-0547">Nucleotide-binding</keyword>
<dbReference type="InterPro" id="IPR027417">
    <property type="entry name" value="P-loop_NTPase"/>
</dbReference>
<accession>A0ABT5VSQ9</accession>
<evidence type="ECO:0000256" key="2">
    <source>
        <dbReference type="ARBA" id="ARBA00022741"/>
    </source>
</evidence>
<evidence type="ECO:0000313" key="7">
    <source>
        <dbReference type="EMBL" id="MDE5418460.1"/>
    </source>
</evidence>
<evidence type="ECO:0000256" key="4">
    <source>
        <dbReference type="ARBA" id="ARBA00022806"/>
    </source>
</evidence>
<organism evidence="7 8">
    <name type="scientific">Paralabilibaculum antarcticum</name>
    <dbReference type="NCBI Taxonomy" id="2912572"/>
    <lineage>
        <taxon>Bacteria</taxon>
        <taxon>Pseudomonadati</taxon>
        <taxon>Bacteroidota</taxon>
        <taxon>Bacteroidia</taxon>
        <taxon>Marinilabiliales</taxon>
        <taxon>Marinifilaceae</taxon>
        <taxon>Paralabilibaculum</taxon>
    </lineage>
</organism>
<evidence type="ECO:0000256" key="1">
    <source>
        <dbReference type="ARBA" id="ARBA00007913"/>
    </source>
</evidence>
<comment type="similarity">
    <text evidence="1">Belongs to the DNA2/NAM7 helicase family.</text>
</comment>
<protein>
    <submittedName>
        <fullName evidence="7">AAA domain-containing protein</fullName>
    </submittedName>
</protein>
<gene>
    <name evidence="7" type="ORF">L3049_10610</name>
</gene>
<proteinExistence type="inferred from homology"/>